<accession>A0AAW0HYL9</accession>
<feature type="compositionally biased region" description="Low complexity" evidence="9">
    <location>
        <begin position="582"/>
        <end position="596"/>
    </location>
</feature>
<organism evidence="12 13">
    <name type="scientific">Myodes glareolus</name>
    <name type="common">Bank vole</name>
    <name type="synonym">Clethrionomys glareolus</name>
    <dbReference type="NCBI Taxonomy" id="447135"/>
    <lineage>
        <taxon>Eukaryota</taxon>
        <taxon>Metazoa</taxon>
        <taxon>Chordata</taxon>
        <taxon>Craniata</taxon>
        <taxon>Vertebrata</taxon>
        <taxon>Euteleostomi</taxon>
        <taxon>Mammalia</taxon>
        <taxon>Eutheria</taxon>
        <taxon>Euarchontoglires</taxon>
        <taxon>Glires</taxon>
        <taxon>Rodentia</taxon>
        <taxon>Myomorpha</taxon>
        <taxon>Muroidea</taxon>
        <taxon>Cricetidae</taxon>
        <taxon>Arvicolinae</taxon>
        <taxon>Myodes</taxon>
    </lineage>
</organism>
<dbReference type="GO" id="GO:0051604">
    <property type="term" value="P:protein maturation"/>
    <property type="evidence" value="ECO:0007669"/>
    <property type="project" value="InterPro"/>
</dbReference>
<evidence type="ECO:0000256" key="6">
    <source>
        <dbReference type="ARBA" id="ARBA00023136"/>
    </source>
</evidence>
<evidence type="ECO:0000259" key="11">
    <source>
        <dbReference type="Pfam" id="PF25179"/>
    </source>
</evidence>
<dbReference type="PANTHER" id="PTHR14463">
    <property type="entry name" value="LIPASE MATURATION FACTOR"/>
    <property type="match status" value="1"/>
</dbReference>
<protein>
    <recommendedName>
        <fullName evidence="8">Lipase maturation factor</fullName>
    </recommendedName>
</protein>
<gene>
    <name evidence="12" type="ORF">U0070_018170</name>
</gene>
<evidence type="ECO:0000256" key="3">
    <source>
        <dbReference type="ARBA" id="ARBA00022692"/>
    </source>
</evidence>
<evidence type="ECO:0000256" key="7">
    <source>
        <dbReference type="ARBA" id="ARBA00023180"/>
    </source>
</evidence>
<dbReference type="EMBL" id="JBBHLL010000279">
    <property type="protein sequence ID" value="KAK7807179.1"/>
    <property type="molecule type" value="Genomic_DNA"/>
</dbReference>
<keyword evidence="13" id="KW-1185">Reference proteome</keyword>
<name>A0AAW0HYL9_MYOGA</name>
<keyword evidence="5" id="KW-1133">Transmembrane helix</keyword>
<comment type="caution">
    <text evidence="12">The sequence shown here is derived from an EMBL/GenBank/DDBJ whole genome shotgun (WGS) entry which is preliminary data.</text>
</comment>
<keyword evidence="3" id="KW-0812">Transmembrane</keyword>
<proteinExistence type="inferred from homology"/>
<keyword evidence="6" id="KW-0472">Membrane</keyword>
<evidence type="ECO:0000256" key="4">
    <source>
        <dbReference type="ARBA" id="ARBA00022824"/>
    </source>
</evidence>
<evidence type="ECO:0000256" key="5">
    <source>
        <dbReference type="ARBA" id="ARBA00022989"/>
    </source>
</evidence>
<comment type="function">
    <text evidence="8">Involved in the maturation of specific proteins in the endoplasmic reticulum.</text>
</comment>
<keyword evidence="7" id="KW-0325">Glycoprotein</keyword>
<dbReference type="InterPro" id="IPR009613">
    <property type="entry name" value="LMF"/>
</dbReference>
<feature type="region of interest" description="Disordered" evidence="9">
    <location>
        <begin position="582"/>
        <end position="628"/>
    </location>
</feature>
<dbReference type="PANTHER" id="PTHR14463:SF5">
    <property type="entry name" value="LIPASE MATURATION FACTOR 2"/>
    <property type="match status" value="1"/>
</dbReference>
<keyword evidence="4 8" id="KW-0256">Endoplasmic reticulum</keyword>
<dbReference type="InterPro" id="IPR057434">
    <property type="entry name" value="LMF1/2_N"/>
</dbReference>
<feature type="domain" description="Lipase maturation factor 1/2 N-terminal" evidence="10">
    <location>
        <begin position="107"/>
        <end position="255"/>
    </location>
</feature>
<sequence>MDQSGCGRCLFAFVSLYTQIPGLYGPEGLLPAQKNTTAPRQESVSGSSYRKTPTLLWEALRPGLDIAQGLHLLTLLSTVVVPGALLLNSLRHPSPTCCCGLPTSQPCDSLLLETDFLAILVAPPKKPSNHKAHQGGLAGALPHENLPFWLVFWLLFQLMFASGVVKLTSCSPAWWGLTGPAHTSCLVCAPPASLAGQAQCVGHLPQTSSVFPPICHLWLTTLCTQVLLQVLIIITGNYNFFNLLTLVFTTSFLDDCPADHAIHTTGSDYGLLAYGTVHYFGLEVDWQQHIASSLKQPSPSTMAEDGNSSYCVAGGSLPGLGIAYCPLDVDPSAKMATEVLCQYPALHPGHCHSGLVLDKPSTLLLYGAWDPRAALDWGSSPVQSVEHLQLVSSYGLFRWMTGLGGRPEVVLEGSDDGQHWTEIEFMYKPGNFAALGPQTHSPWLTSLVLSLLQDKEPVICLVRNHVAKYPFHEQPPTYLRAQRCKYWFSKAGGQSQWWHGQWVEEFFPPVSLGHPTLEMLLQQFGLKDKSPFQAQRAGNALAQTLNWVRTLLSSLESPSCYGDFWGLEEKRKQISEKDSRAASEQAAVAPTATAVTLGPPEGKELDVPSSSHLSDRVDPQNPSSSHVTAQPLCLRQACQGRCSLKCHA</sequence>
<evidence type="ECO:0000256" key="9">
    <source>
        <dbReference type="SAM" id="MobiDB-lite"/>
    </source>
</evidence>
<evidence type="ECO:0000259" key="10">
    <source>
        <dbReference type="Pfam" id="PF06762"/>
    </source>
</evidence>
<dbReference type="Proteomes" id="UP001488838">
    <property type="component" value="Unassembled WGS sequence"/>
</dbReference>
<comment type="similarity">
    <text evidence="2 8">Belongs to the lipase maturation factor family.</text>
</comment>
<dbReference type="AlphaFoldDB" id="A0AAW0HYL9"/>
<evidence type="ECO:0000256" key="1">
    <source>
        <dbReference type="ARBA" id="ARBA00004477"/>
    </source>
</evidence>
<dbReference type="GO" id="GO:0005789">
    <property type="term" value="C:endoplasmic reticulum membrane"/>
    <property type="evidence" value="ECO:0007669"/>
    <property type="project" value="UniProtKB-SubCell"/>
</dbReference>
<feature type="domain" description="Lipase maturation factor 1/2 C-terminal" evidence="11">
    <location>
        <begin position="432"/>
        <end position="508"/>
    </location>
</feature>
<evidence type="ECO:0000256" key="2">
    <source>
        <dbReference type="ARBA" id="ARBA00005512"/>
    </source>
</evidence>
<evidence type="ECO:0000313" key="13">
    <source>
        <dbReference type="Proteomes" id="UP001488838"/>
    </source>
</evidence>
<comment type="subcellular location">
    <subcellularLocation>
        <location evidence="1 8">Endoplasmic reticulum membrane</location>
        <topology evidence="1 8">Multi-pass membrane protein</topology>
    </subcellularLocation>
</comment>
<dbReference type="Pfam" id="PF06762">
    <property type="entry name" value="LMF1"/>
    <property type="match status" value="1"/>
</dbReference>
<evidence type="ECO:0000256" key="8">
    <source>
        <dbReference type="RuleBase" id="RU361229"/>
    </source>
</evidence>
<evidence type="ECO:0000313" key="12">
    <source>
        <dbReference type="EMBL" id="KAK7807179.1"/>
    </source>
</evidence>
<reference evidence="12 13" key="1">
    <citation type="journal article" date="2023" name="bioRxiv">
        <title>Conserved and derived expression patterns and positive selection on dental genes reveal complex evolutionary context of ever-growing rodent molars.</title>
        <authorList>
            <person name="Calamari Z.T."/>
            <person name="Song A."/>
            <person name="Cohen E."/>
            <person name="Akter M."/>
            <person name="Roy R.D."/>
            <person name="Hallikas O."/>
            <person name="Christensen M.M."/>
            <person name="Li P."/>
            <person name="Marangoni P."/>
            <person name="Jernvall J."/>
            <person name="Klein O.D."/>
        </authorList>
    </citation>
    <scope>NUCLEOTIDE SEQUENCE [LARGE SCALE GENOMIC DNA]</scope>
    <source>
        <strain evidence="12">V071</strain>
    </source>
</reference>
<dbReference type="Pfam" id="PF25179">
    <property type="entry name" value="LMF1_C"/>
    <property type="match status" value="1"/>
</dbReference>
<dbReference type="InterPro" id="IPR057433">
    <property type="entry name" value="LMF1/2_C"/>
</dbReference>